<reference evidence="2 3" key="1">
    <citation type="journal article" date="2024" name="BMC Genomics">
        <title>De novo assembly and annotation of Popillia japonica's genome with initial clues to its potential as an invasive pest.</title>
        <authorList>
            <person name="Cucini C."/>
            <person name="Boschi S."/>
            <person name="Funari R."/>
            <person name="Cardaioli E."/>
            <person name="Iannotti N."/>
            <person name="Marturano G."/>
            <person name="Paoli F."/>
            <person name="Bruttini M."/>
            <person name="Carapelli A."/>
            <person name="Frati F."/>
            <person name="Nardi F."/>
        </authorList>
    </citation>
    <scope>NUCLEOTIDE SEQUENCE [LARGE SCALE GENOMIC DNA]</scope>
    <source>
        <strain evidence="2">DMR45628</strain>
    </source>
</reference>
<dbReference type="InterPro" id="IPR000477">
    <property type="entry name" value="RT_dom"/>
</dbReference>
<evidence type="ECO:0000259" key="1">
    <source>
        <dbReference type="PROSITE" id="PS50878"/>
    </source>
</evidence>
<keyword evidence="2" id="KW-0808">Transferase</keyword>
<dbReference type="Pfam" id="PF00078">
    <property type="entry name" value="RVT_1"/>
    <property type="match status" value="1"/>
</dbReference>
<feature type="domain" description="Reverse transcriptase" evidence="1">
    <location>
        <begin position="1"/>
        <end position="136"/>
    </location>
</feature>
<dbReference type="EMBL" id="JASPKY010000561">
    <property type="protein sequence ID" value="KAK9692887.1"/>
    <property type="molecule type" value="Genomic_DNA"/>
</dbReference>
<organism evidence="2 3">
    <name type="scientific">Popillia japonica</name>
    <name type="common">Japanese beetle</name>
    <dbReference type="NCBI Taxonomy" id="7064"/>
    <lineage>
        <taxon>Eukaryota</taxon>
        <taxon>Metazoa</taxon>
        <taxon>Ecdysozoa</taxon>
        <taxon>Arthropoda</taxon>
        <taxon>Hexapoda</taxon>
        <taxon>Insecta</taxon>
        <taxon>Pterygota</taxon>
        <taxon>Neoptera</taxon>
        <taxon>Endopterygota</taxon>
        <taxon>Coleoptera</taxon>
        <taxon>Polyphaga</taxon>
        <taxon>Scarabaeiformia</taxon>
        <taxon>Scarabaeidae</taxon>
        <taxon>Rutelinae</taxon>
        <taxon>Popillia</taxon>
    </lineage>
</organism>
<keyword evidence="2" id="KW-0695">RNA-directed DNA polymerase</keyword>
<keyword evidence="2" id="KW-0548">Nucleotidyltransferase</keyword>
<dbReference type="Proteomes" id="UP001458880">
    <property type="component" value="Unassembled WGS sequence"/>
</dbReference>
<sequence>MECINKELDGGAHVAGPFFDLSRAFDTVSICFMVDKLFQMGVRGNLLNWLQSFMSHRKLNINISGNRSADYDVNLGAAQGSVLGPILFLIFVNDMSLYVKPDLLMNFADDTAVVRSAEIPDQLQTKIERVTAQMAR</sequence>
<dbReference type="PANTHER" id="PTHR33332">
    <property type="entry name" value="REVERSE TRANSCRIPTASE DOMAIN-CONTAINING PROTEIN"/>
    <property type="match status" value="1"/>
</dbReference>
<dbReference type="AlphaFoldDB" id="A0AAW1ITW8"/>
<evidence type="ECO:0000313" key="2">
    <source>
        <dbReference type="EMBL" id="KAK9692887.1"/>
    </source>
</evidence>
<dbReference type="PROSITE" id="PS50878">
    <property type="entry name" value="RT_POL"/>
    <property type="match status" value="1"/>
</dbReference>
<keyword evidence="3" id="KW-1185">Reference proteome</keyword>
<accession>A0AAW1ITW8</accession>
<gene>
    <name evidence="2" type="ORF">QE152_g34832</name>
</gene>
<dbReference type="GO" id="GO:0003964">
    <property type="term" value="F:RNA-directed DNA polymerase activity"/>
    <property type="evidence" value="ECO:0007669"/>
    <property type="project" value="UniProtKB-KW"/>
</dbReference>
<evidence type="ECO:0000313" key="3">
    <source>
        <dbReference type="Proteomes" id="UP001458880"/>
    </source>
</evidence>
<comment type="caution">
    <text evidence="2">The sequence shown here is derived from an EMBL/GenBank/DDBJ whole genome shotgun (WGS) entry which is preliminary data.</text>
</comment>
<name>A0AAW1ITW8_POPJA</name>
<protein>
    <submittedName>
        <fullName evidence="2">Reverse transcriptase (RNA-dependent DNA polymerase)</fullName>
    </submittedName>
</protein>
<proteinExistence type="predicted"/>